<evidence type="ECO:0000313" key="2">
    <source>
        <dbReference type="Proteomes" id="UP000675284"/>
    </source>
</evidence>
<organism evidence="1 2">
    <name type="scientific">Virgibacillus salarius</name>
    <dbReference type="NCBI Taxonomy" id="447199"/>
    <lineage>
        <taxon>Bacteria</taxon>
        <taxon>Bacillati</taxon>
        <taxon>Bacillota</taxon>
        <taxon>Bacilli</taxon>
        <taxon>Bacillales</taxon>
        <taxon>Bacillaceae</taxon>
        <taxon>Virgibacillus</taxon>
    </lineage>
</organism>
<proteinExistence type="predicted"/>
<keyword evidence="2" id="KW-1185">Reference proteome</keyword>
<gene>
    <name evidence="1" type="ORF">KCX74_20255</name>
</gene>
<dbReference type="RefSeq" id="WP_026682886.1">
    <property type="nucleotide sequence ID" value="NZ_BAAACY010000060.1"/>
</dbReference>
<evidence type="ECO:0000313" key="1">
    <source>
        <dbReference type="EMBL" id="MBR7798330.1"/>
    </source>
</evidence>
<accession>A0A941IER4</accession>
<dbReference type="Proteomes" id="UP000675284">
    <property type="component" value="Unassembled WGS sequence"/>
</dbReference>
<protein>
    <recommendedName>
        <fullName evidence="3">WYL domain-containing protein</fullName>
    </recommendedName>
</protein>
<evidence type="ECO:0008006" key="3">
    <source>
        <dbReference type="Google" id="ProtNLM"/>
    </source>
</evidence>
<dbReference type="AlphaFoldDB" id="A0A941IER4"/>
<sequence>MKGLLNRSVKSKQKIIIIYLDSNNNVTERYIRVLEIREKSILAYCFYRKKVRTFTLKNILSAGLVRKRVGA</sequence>
<dbReference type="EMBL" id="JAGSOT010000118">
    <property type="protein sequence ID" value="MBR7798330.1"/>
    <property type="molecule type" value="Genomic_DNA"/>
</dbReference>
<name>A0A941IER4_9BACI</name>
<reference evidence="1" key="1">
    <citation type="submission" date="2021-04" db="EMBL/GenBank/DDBJ databases">
        <title>Isolation and polyphasic classification of algal microorganism.</title>
        <authorList>
            <person name="Wang S."/>
        </authorList>
    </citation>
    <scope>NUCLEOTIDE SEQUENCE</scope>
    <source>
        <strain evidence="1">720a</strain>
    </source>
</reference>
<comment type="caution">
    <text evidence="1">The sequence shown here is derived from an EMBL/GenBank/DDBJ whole genome shotgun (WGS) entry which is preliminary data.</text>
</comment>